<dbReference type="PANTHER" id="PTHR45138">
    <property type="entry name" value="REGULATORY COMPONENTS OF SENSORY TRANSDUCTION SYSTEM"/>
    <property type="match status" value="1"/>
</dbReference>
<evidence type="ECO:0000313" key="5">
    <source>
        <dbReference type="EMBL" id="MFM0237319.1"/>
    </source>
</evidence>
<dbReference type="InterPro" id="IPR050469">
    <property type="entry name" value="Diguanylate_Cyclase"/>
</dbReference>
<dbReference type="PROSITE" id="PS50887">
    <property type="entry name" value="GGDEF"/>
    <property type="match status" value="1"/>
</dbReference>
<evidence type="ECO:0000256" key="2">
    <source>
        <dbReference type="ARBA" id="ARBA00034247"/>
    </source>
</evidence>
<organism evidence="5 6">
    <name type="scientific">Paraburkholderia phytofirmans</name>
    <dbReference type="NCBI Taxonomy" id="261302"/>
    <lineage>
        <taxon>Bacteria</taxon>
        <taxon>Pseudomonadati</taxon>
        <taxon>Pseudomonadota</taxon>
        <taxon>Betaproteobacteria</taxon>
        <taxon>Burkholderiales</taxon>
        <taxon>Burkholderiaceae</taxon>
        <taxon>Paraburkholderia</taxon>
    </lineage>
</organism>
<accession>A0ABW9B9I6</accession>
<feature type="transmembrane region" description="Helical" evidence="3">
    <location>
        <begin position="68"/>
        <end position="87"/>
    </location>
</feature>
<dbReference type="EC" id="2.7.7.65" evidence="1"/>
<dbReference type="InterPro" id="IPR000160">
    <property type="entry name" value="GGDEF_dom"/>
</dbReference>
<feature type="domain" description="GGDEF" evidence="4">
    <location>
        <begin position="250"/>
        <end position="385"/>
    </location>
</feature>
<evidence type="ECO:0000256" key="3">
    <source>
        <dbReference type="SAM" id="Phobius"/>
    </source>
</evidence>
<dbReference type="EMBL" id="JAQQDR010000002">
    <property type="protein sequence ID" value="MFM0237319.1"/>
    <property type="molecule type" value="Genomic_DNA"/>
</dbReference>
<feature type="transmembrane region" description="Helical" evidence="3">
    <location>
        <begin position="189"/>
        <end position="209"/>
    </location>
</feature>
<protein>
    <recommendedName>
        <fullName evidence="1">diguanylate cyclase</fullName>
        <ecNumber evidence="1">2.7.7.65</ecNumber>
    </recommendedName>
</protein>
<reference evidence="5 6" key="1">
    <citation type="journal article" date="2024" name="Chem. Sci.">
        <title>Discovery of megapolipeptins by genome mining of a Burkholderiales bacteria collection.</title>
        <authorList>
            <person name="Paulo B.S."/>
            <person name="Recchia M.J.J."/>
            <person name="Lee S."/>
            <person name="Fergusson C.H."/>
            <person name="Romanowski S.B."/>
            <person name="Hernandez A."/>
            <person name="Krull N."/>
            <person name="Liu D.Y."/>
            <person name="Cavanagh H."/>
            <person name="Bos A."/>
            <person name="Gray C.A."/>
            <person name="Murphy B.T."/>
            <person name="Linington R.G."/>
            <person name="Eustaquio A.S."/>
        </authorList>
    </citation>
    <scope>NUCLEOTIDE SEQUENCE [LARGE SCALE GENOMIC DNA]</scope>
    <source>
        <strain evidence="5 6">RL17-351-BIE-A</strain>
    </source>
</reference>
<dbReference type="NCBIfam" id="TIGR00254">
    <property type="entry name" value="GGDEF"/>
    <property type="match status" value="1"/>
</dbReference>
<keyword evidence="3" id="KW-0812">Transmembrane</keyword>
<name>A0ABW9B9I6_9BURK</name>
<proteinExistence type="predicted"/>
<feature type="transmembrane region" description="Helical" evidence="3">
    <location>
        <begin position="94"/>
        <end position="114"/>
    </location>
</feature>
<dbReference type="RefSeq" id="WP_408257997.1">
    <property type="nucleotide sequence ID" value="NZ_JAQQCK010000001.1"/>
</dbReference>
<dbReference type="Pfam" id="PF00990">
    <property type="entry name" value="GGDEF"/>
    <property type="match status" value="1"/>
</dbReference>
<keyword evidence="6" id="KW-1185">Reference proteome</keyword>
<dbReference type="SMART" id="SM00267">
    <property type="entry name" value="GGDEF"/>
    <property type="match status" value="1"/>
</dbReference>
<comment type="catalytic activity">
    <reaction evidence="2">
        <text>2 GTP = 3',3'-c-di-GMP + 2 diphosphate</text>
        <dbReference type="Rhea" id="RHEA:24898"/>
        <dbReference type="ChEBI" id="CHEBI:33019"/>
        <dbReference type="ChEBI" id="CHEBI:37565"/>
        <dbReference type="ChEBI" id="CHEBI:58805"/>
        <dbReference type="EC" id="2.7.7.65"/>
    </reaction>
</comment>
<gene>
    <name evidence="5" type="ORF">PQR03_04170</name>
</gene>
<dbReference type="Gene3D" id="3.30.70.270">
    <property type="match status" value="1"/>
</dbReference>
<sequence length="393" mass="42649">MHVDLHTLYLLIVGTLLASCAMTLWEHRTHPRRSRELRILAAGYATLAVGCAAALFRRDLPGAMGSGLSNFVIVGGYLLILRGVAILNGRKYDAGSIAMLVLVALTWAVCGARWQNVLWNYVSAIPIAVASCLTSRELLRSDGMKSLKSRHIAVMVSGGHGLFYAARAFVLPWLGTLYGQGLLSVVSKITMYEGVLYSVILPMTLLTLIREETHGRLLQESQTDYLTGLGNRRWFFEEGARVMREAGVSRPVSLLAFDLDHFKRINDRYGHETGDAVLKSFAAITRSVTGPEAMLARIGGEEFAALLPGHDSLRAEEVGDAIVRRFAGTVLHRINDVDIRATVSVGLAQQSASEAPTLADLLASADQALYRAKSLGGNRLELARTGVRGTATC</sequence>
<feature type="transmembrane region" description="Helical" evidence="3">
    <location>
        <begin position="151"/>
        <end position="169"/>
    </location>
</feature>
<feature type="transmembrane region" description="Helical" evidence="3">
    <location>
        <begin position="120"/>
        <end position="139"/>
    </location>
</feature>
<dbReference type="PANTHER" id="PTHR45138:SF9">
    <property type="entry name" value="DIGUANYLATE CYCLASE DGCM-RELATED"/>
    <property type="match status" value="1"/>
</dbReference>
<evidence type="ECO:0000259" key="4">
    <source>
        <dbReference type="PROSITE" id="PS50887"/>
    </source>
</evidence>
<feature type="transmembrane region" description="Helical" evidence="3">
    <location>
        <begin position="37"/>
        <end position="56"/>
    </location>
</feature>
<comment type="caution">
    <text evidence="5">The sequence shown here is derived from an EMBL/GenBank/DDBJ whole genome shotgun (WGS) entry which is preliminary data.</text>
</comment>
<dbReference type="InterPro" id="IPR043128">
    <property type="entry name" value="Rev_trsase/Diguanyl_cyclase"/>
</dbReference>
<dbReference type="Proteomes" id="UP001629274">
    <property type="component" value="Unassembled WGS sequence"/>
</dbReference>
<keyword evidence="3" id="KW-0472">Membrane</keyword>
<evidence type="ECO:0000313" key="6">
    <source>
        <dbReference type="Proteomes" id="UP001629274"/>
    </source>
</evidence>
<dbReference type="InterPro" id="IPR029787">
    <property type="entry name" value="Nucleotide_cyclase"/>
</dbReference>
<feature type="transmembrane region" description="Helical" evidence="3">
    <location>
        <begin position="6"/>
        <end position="25"/>
    </location>
</feature>
<dbReference type="SUPFAM" id="SSF55073">
    <property type="entry name" value="Nucleotide cyclase"/>
    <property type="match status" value="1"/>
</dbReference>
<evidence type="ECO:0000256" key="1">
    <source>
        <dbReference type="ARBA" id="ARBA00012528"/>
    </source>
</evidence>
<keyword evidence="3" id="KW-1133">Transmembrane helix</keyword>
<dbReference type="CDD" id="cd01949">
    <property type="entry name" value="GGDEF"/>
    <property type="match status" value="1"/>
</dbReference>